<dbReference type="PANTHER" id="PTHR21666">
    <property type="entry name" value="PEPTIDASE-RELATED"/>
    <property type="match status" value="1"/>
</dbReference>
<evidence type="ECO:0000259" key="10">
    <source>
        <dbReference type="Pfam" id="PF19425"/>
    </source>
</evidence>
<keyword evidence="3" id="KW-0645">Protease</keyword>
<gene>
    <name evidence="11" type="ORF">Lysil_0529</name>
</gene>
<comment type="cofactor">
    <cofactor evidence="1">
        <name>Zn(2+)</name>
        <dbReference type="ChEBI" id="CHEBI:29105"/>
    </cofactor>
</comment>
<comment type="caution">
    <text evidence="11">The sequence shown here is derived from an EMBL/GenBank/DDBJ whole genome shotgun (WGS) entry which is preliminary data.</text>
</comment>
<keyword evidence="8" id="KW-0812">Transmembrane</keyword>
<dbReference type="GO" id="GO:0030313">
    <property type="term" value="C:cell envelope"/>
    <property type="evidence" value="ECO:0007669"/>
    <property type="project" value="UniProtKB-SubCell"/>
</dbReference>
<evidence type="ECO:0000256" key="7">
    <source>
        <dbReference type="ARBA" id="ARBA00023049"/>
    </source>
</evidence>
<evidence type="ECO:0000256" key="5">
    <source>
        <dbReference type="ARBA" id="ARBA00022801"/>
    </source>
</evidence>
<dbReference type="Pfam" id="PF01551">
    <property type="entry name" value="Peptidase_M23"/>
    <property type="match status" value="1"/>
</dbReference>
<evidence type="ECO:0000256" key="6">
    <source>
        <dbReference type="ARBA" id="ARBA00022833"/>
    </source>
</evidence>
<feature type="transmembrane region" description="Helical" evidence="8">
    <location>
        <begin position="43"/>
        <end position="63"/>
    </location>
</feature>
<dbReference type="CDD" id="cd12797">
    <property type="entry name" value="M23_peptidase"/>
    <property type="match status" value="1"/>
</dbReference>
<dbReference type="GO" id="GO:0046872">
    <property type="term" value="F:metal ion binding"/>
    <property type="evidence" value="ECO:0007669"/>
    <property type="project" value="UniProtKB-KW"/>
</dbReference>
<accession>A0A2K1Q1I3</accession>
<evidence type="ECO:0000256" key="2">
    <source>
        <dbReference type="ARBA" id="ARBA00004196"/>
    </source>
</evidence>
<dbReference type="EMBL" id="NPZB01000001">
    <property type="protein sequence ID" value="PNS08900.1"/>
    <property type="molecule type" value="Genomic_DNA"/>
</dbReference>
<dbReference type="Pfam" id="PF19425">
    <property type="entry name" value="Csd3_N2"/>
    <property type="match status" value="1"/>
</dbReference>
<dbReference type="SUPFAM" id="SSF51261">
    <property type="entry name" value="Duplicated hybrid motif"/>
    <property type="match status" value="1"/>
</dbReference>
<reference evidence="11 12" key="1">
    <citation type="submission" date="2017-08" db="EMBL/GenBank/DDBJ databases">
        <title>Lysobacter sylvestris genome.</title>
        <authorList>
            <person name="Zhang D.-C."/>
            <person name="Albuquerque L."/>
            <person name="Franca L."/>
            <person name="Froufe H.J.C."/>
            <person name="Barroso C."/>
            <person name="Egas C."/>
            <person name="Da Costa M."/>
            <person name="Margesin R."/>
        </authorList>
    </citation>
    <scope>NUCLEOTIDE SEQUENCE [LARGE SCALE GENOMIC DNA]</scope>
    <source>
        <strain evidence="11 12">AM20-91</strain>
    </source>
</reference>
<dbReference type="Proteomes" id="UP000236220">
    <property type="component" value="Unassembled WGS sequence"/>
</dbReference>
<name>A0A2K1Q1I3_9GAMM</name>
<evidence type="ECO:0000256" key="3">
    <source>
        <dbReference type="ARBA" id="ARBA00022670"/>
    </source>
</evidence>
<keyword evidence="8" id="KW-1133">Transmembrane helix</keyword>
<dbReference type="AlphaFoldDB" id="A0A2K1Q1I3"/>
<protein>
    <submittedName>
        <fullName evidence="11">Peptidase family M23</fullName>
    </submittedName>
</protein>
<proteinExistence type="predicted"/>
<dbReference type="Gene3D" id="3.10.450.350">
    <property type="match status" value="2"/>
</dbReference>
<feature type="domain" description="Csd3-like second N-terminal" evidence="10">
    <location>
        <begin position="186"/>
        <end position="306"/>
    </location>
</feature>
<evidence type="ECO:0000256" key="8">
    <source>
        <dbReference type="SAM" id="Phobius"/>
    </source>
</evidence>
<dbReference type="InterPro" id="IPR011055">
    <property type="entry name" value="Dup_hybrid_motif"/>
</dbReference>
<dbReference type="GO" id="GO:0006508">
    <property type="term" value="P:proteolysis"/>
    <property type="evidence" value="ECO:0007669"/>
    <property type="project" value="UniProtKB-KW"/>
</dbReference>
<keyword evidence="6" id="KW-0862">Zinc</keyword>
<keyword evidence="8" id="KW-0472">Membrane</keyword>
<keyword evidence="7" id="KW-0482">Metalloprotease</keyword>
<evidence type="ECO:0000256" key="4">
    <source>
        <dbReference type="ARBA" id="ARBA00022723"/>
    </source>
</evidence>
<dbReference type="OrthoDB" id="9805070at2"/>
<dbReference type="InterPro" id="IPR050570">
    <property type="entry name" value="Cell_wall_metabolism_enzyme"/>
</dbReference>
<keyword evidence="4" id="KW-0479">Metal-binding</keyword>
<dbReference type="RefSeq" id="WP_103074027.1">
    <property type="nucleotide sequence ID" value="NZ_NPZB01000001.1"/>
</dbReference>
<organism evidence="11 12">
    <name type="scientific">Solilutibacter silvestris</name>
    <dbReference type="NCBI Taxonomy" id="1645665"/>
    <lineage>
        <taxon>Bacteria</taxon>
        <taxon>Pseudomonadati</taxon>
        <taxon>Pseudomonadota</taxon>
        <taxon>Gammaproteobacteria</taxon>
        <taxon>Lysobacterales</taxon>
        <taxon>Lysobacteraceae</taxon>
        <taxon>Solilutibacter</taxon>
    </lineage>
</organism>
<dbReference type="PANTHER" id="PTHR21666:SF288">
    <property type="entry name" value="CELL DIVISION PROTEIN YTFB"/>
    <property type="match status" value="1"/>
</dbReference>
<dbReference type="GO" id="GO:0004222">
    <property type="term" value="F:metalloendopeptidase activity"/>
    <property type="evidence" value="ECO:0007669"/>
    <property type="project" value="TreeGrafter"/>
</dbReference>
<dbReference type="InterPro" id="IPR045834">
    <property type="entry name" value="Csd3_N2"/>
</dbReference>
<keyword evidence="12" id="KW-1185">Reference proteome</keyword>
<evidence type="ECO:0000313" key="12">
    <source>
        <dbReference type="Proteomes" id="UP000236220"/>
    </source>
</evidence>
<evidence type="ECO:0000259" key="9">
    <source>
        <dbReference type="Pfam" id="PF01551"/>
    </source>
</evidence>
<feature type="domain" description="M23ase beta-sheet core" evidence="9">
    <location>
        <begin position="318"/>
        <end position="414"/>
    </location>
</feature>
<comment type="subcellular location">
    <subcellularLocation>
        <location evidence="2">Cell envelope</location>
    </subcellularLocation>
</comment>
<dbReference type="Gene3D" id="2.70.70.10">
    <property type="entry name" value="Glucose Permease (Domain IIA)"/>
    <property type="match status" value="1"/>
</dbReference>
<keyword evidence="5" id="KW-0378">Hydrolase</keyword>
<dbReference type="InterPro" id="IPR016047">
    <property type="entry name" value="M23ase_b-sheet_dom"/>
</dbReference>
<evidence type="ECO:0000313" key="11">
    <source>
        <dbReference type="EMBL" id="PNS08900.1"/>
    </source>
</evidence>
<evidence type="ECO:0000256" key="1">
    <source>
        <dbReference type="ARBA" id="ARBA00001947"/>
    </source>
</evidence>
<sequence length="471" mass="51360">MKDPIADAARHSRLRQLREAALTRHVVSRLPPGFHGRWTHRHWAHATLLASIVALCAVLVPGMDHAMARSQPMPLASLALPLPQLAAPVQKANGQWAVVNLRKGESVNTLLGSLGVSKAQVAQMMKSSDARASLAKLRPGAELSIDAPGNGLLRAIRFQRGGDKVELSMKDGAVAAKVLPQDTEVRTVVLSGTVGDDLWESARKAGLTRANVEEMTDEIFKYDIDFDSDLSPNDRYSVVVDQAWKNGELVTTSGVLAAAFTIDGQLHTGFRYLRDGKPEYFTANGTSLKRPFIRMPIPYARLSSTFGNRMHPILGRMRMHKGVDYAASAGTPIMAAGDARVKYVGQQHGYGNVVELDHGRGQTTFYAHMSRFAHIRPGQHVEQGTVIGYVGSTGLATGPHLHYEFRVNGVYRNPLTVTMAPPAPLSGAMLVAFRQQTQRAMDKIRTVEKIIYPDMDRNVIVATAPTKPGRG</sequence>